<dbReference type="AlphaFoldDB" id="A0A2S1LZJ7"/>
<dbReference type="InterPro" id="IPR000792">
    <property type="entry name" value="Tscrpt_reg_LuxR_C"/>
</dbReference>
<dbReference type="EMBL" id="CP015324">
    <property type="protein sequence ID" value="AWG44244.1"/>
    <property type="molecule type" value="Genomic_DNA"/>
</dbReference>
<accession>A0A2S1LZJ7</accession>
<dbReference type="GO" id="GO:0006355">
    <property type="term" value="P:regulation of DNA-templated transcription"/>
    <property type="evidence" value="ECO:0007669"/>
    <property type="project" value="InterPro"/>
</dbReference>
<sequence length="84" mass="9937">MNQFTQAERKVFEFALDQCGVRETAKILHREEETIRKIRRKILRKLEVSPMKAAIELYEKVTHSCTPTFSFFNDGTGQERIRFS</sequence>
<evidence type="ECO:0000313" key="4">
    <source>
        <dbReference type="EMBL" id="AWG44244.1"/>
    </source>
</evidence>
<dbReference type="SUPFAM" id="SSF46894">
    <property type="entry name" value="C-terminal effector domain of the bipartite response regulators"/>
    <property type="match status" value="1"/>
</dbReference>
<keyword evidence="5" id="KW-1185">Reference proteome</keyword>
<proteinExistence type="predicted"/>
<protein>
    <recommendedName>
        <fullName evidence="3">HTH luxR-type domain-containing protein</fullName>
    </recommendedName>
</protein>
<evidence type="ECO:0000256" key="2">
    <source>
        <dbReference type="ARBA" id="ARBA00023163"/>
    </source>
</evidence>
<dbReference type="KEGG" id="beo:BEH_24960"/>
<dbReference type="GO" id="GO:0003677">
    <property type="term" value="F:DNA binding"/>
    <property type="evidence" value="ECO:0007669"/>
    <property type="project" value="InterPro"/>
</dbReference>
<dbReference type="InterPro" id="IPR016032">
    <property type="entry name" value="Sig_transdc_resp-reg_C-effctor"/>
</dbReference>
<feature type="domain" description="HTH luxR-type" evidence="3">
    <location>
        <begin position="1"/>
        <end position="58"/>
    </location>
</feature>
<gene>
    <name evidence="4" type="ORF">BEH_24960</name>
</gene>
<geneLocation type="plasmid" evidence="5">
    <name>pbeh2</name>
</geneLocation>
<dbReference type="SMART" id="SM00421">
    <property type="entry name" value="HTH_LUXR"/>
    <property type="match status" value="1"/>
</dbReference>
<organism evidence="4 5">
    <name type="scientific">Priestia filamentosa</name>
    <dbReference type="NCBI Taxonomy" id="1402861"/>
    <lineage>
        <taxon>Bacteria</taxon>
        <taxon>Bacillati</taxon>
        <taxon>Bacillota</taxon>
        <taxon>Bacilli</taxon>
        <taxon>Bacillales</taxon>
        <taxon>Bacillaceae</taxon>
        <taxon>Priestia</taxon>
    </lineage>
</organism>
<name>A0A2S1LZJ7_9BACI</name>
<evidence type="ECO:0000259" key="3">
    <source>
        <dbReference type="SMART" id="SM00421"/>
    </source>
</evidence>
<dbReference type="InterPro" id="IPR036388">
    <property type="entry name" value="WH-like_DNA-bd_sf"/>
</dbReference>
<keyword evidence="2" id="KW-0804">Transcription</keyword>
<reference evidence="4 5" key="1">
    <citation type="journal article" date="2015" name="PLoS ONE">
        <title>Genome Sequence of Bacillus endophyticus and Analysis of Its Companion Mechanism in the Ketogulonigenium vulgare-Bacillus Strain Consortium.</title>
        <authorList>
            <person name="Jia N."/>
            <person name="Du J."/>
            <person name="Ding M.Z."/>
            <person name="Gao F."/>
            <person name="Yuan Y.J."/>
        </authorList>
    </citation>
    <scope>NUCLEOTIDE SEQUENCE [LARGE SCALE GENOMIC DNA]</scope>
    <source>
        <strain evidence="4 5">Hbe603</strain>
        <plasmid evidence="5">pbeh2</plasmid>
    </source>
</reference>
<dbReference type="Gene3D" id="1.10.10.10">
    <property type="entry name" value="Winged helix-like DNA-binding domain superfamily/Winged helix DNA-binding domain"/>
    <property type="match status" value="1"/>
</dbReference>
<dbReference type="RefSeq" id="WP_063592729.1">
    <property type="nucleotide sequence ID" value="NZ_CP015324.1"/>
</dbReference>
<evidence type="ECO:0000256" key="1">
    <source>
        <dbReference type="ARBA" id="ARBA00023015"/>
    </source>
</evidence>
<keyword evidence="1" id="KW-0805">Transcription regulation</keyword>
<dbReference type="Proteomes" id="UP000036202">
    <property type="component" value="Plasmid pbeh2"/>
</dbReference>
<evidence type="ECO:0000313" key="5">
    <source>
        <dbReference type="Proteomes" id="UP000036202"/>
    </source>
</evidence>
<keyword evidence="4" id="KW-0614">Plasmid</keyword>